<name>D4XVB2_9BACT</name>
<dbReference type="EMBL" id="ADNC01000007">
    <property type="protein sequence ID" value="EFF41666.1"/>
    <property type="molecule type" value="Genomic_DNA"/>
</dbReference>
<proteinExistence type="predicted"/>
<reference evidence="2 3" key="1">
    <citation type="submission" date="2010-03" db="EMBL/GenBank/DDBJ databases">
        <authorList>
            <person name="Glass J.I."/>
            <person name="Benders G.A."/>
            <person name="Durkin A.S."/>
            <person name="Farmerie W.G."/>
            <person name="Hlavinka K."/>
            <person name="Hostetler J."/>
            <person name="Jackson J."/>
            <person name="May M.A."/>
            <person name="Miller R.H."/>
            <person name="Paralanov V."/>
            <person name="Radune D."/>
            <person name="Szczypinski B."/>
            <person name="Brown D.R."/>
        </authorList>
    </citation>
    <scope>NUCLEOTIDE SEQUENCE [LARGE SCALE GENOMIC DNA]</scope>
    <source>
        <strain evidence="2 3">A21JP2</strain>
    </source>
</reference>
<organism evidence="2 3">
    <name type="scientific">Mycoplasmopsis alligatoris A21JP2</name>
    <dbReference type="NCBI Taxonomy" id="747682"/>
    <lineage>
        <taxon>Bacteria</taxon>
        <taxon>Bacillati</taxon>
        <taxon>Mycoplasmatota</taxon>
        <taxon>Mycoplasmoidales</taxon>
        <taxon>Metamycoplasmataceae</taxon>
        <taxon>Mycoplasmopsis</taxon>
    </lineage>
</organism>
<dbReference type="eggNOG" id="ENOG5032EUD">
    <property type="taxonomic scope" value="Bacteria"/>
</dbReference>
<feature type="transmembrane region" description="Helical" evidence="1">
    <location>
        <begin position="134"/>
        <end position="152"/>
    </location>
</feature>
<feature type="transmembrane region" description="Helical" evidence="1">
    <location>
        <begin position="93"/>
        <end position="113"/>
    </location>
</feature>
<dbReference type="OrthoDB" id="398354at2"/>
<evidence type="ECO:0000256" key="1">
    <source>
        <dbReference type="SAM" id="Phobius"/>
    </source>
</evidence>
<evidence type="ECO:0008006" key="4">
    <source>
        <dbReference type="Google" id="ProtNLM"/>
    </source>
</evidence>
<dbReference type="AlphaFoldDB" id="D4XVB2"/>
<keyword evidence="3" id="KW-1185">Reference proteome</keyword>
<dbReference type="NCBIfam" id="NF045951">
    <property type="entry name" value="MAG0110_fam"/>
    <property type="match status" value="1"/>
</dbReference>
<comment type="caution">
    <text evidence="2">The sequence shown here is derived from an EMBL/GenBank/DDBJ whole genome shotgun (WGS) entry which is preliminary data.</text>
</comment>
<dbReference type="Proteomes" id="UP000004757">
    <property type="component" value="Unassembled WGS sequence"/>
</dbReference>
<protein>
    <recommendedName>
        <fullName evidence="4">Inhibitor of apoptosis-promoting Bax1</fullName>
    </recommendedName>
</protein>
<keyword evidence="1" id="KW-0472">Membrane</keyword>
<keyword evidence="1" id="KW-0812">Transmembrane</keyword>
<accession>D4XVB2</accession>
<sequence>MNLFFLLLGFFFSVPFLAFLIGTSLAFYLPNLNLQWTFLLFAAPVVIMGIFGIIGYYELIDITKISRLSMVLGVVFLICVIVSFFIYGPSLHMLITVVGLILICLGTSIDFYVMRREFETAIYHDKKQMVKISVYFGIRLFFNYVMMLYYLIRFLGIFSRN</sequence>
<feature type="transmembrane region" description="Helical" evidence="1">
    <location>
        <begin position="36"/>
        <end position="56"/>
    </location>
</feature>
<keyword evidence="1" id="KW-1133">Transmembrane helix</keyword>
<evidence type="ECO:0000313" key="2">
    <source>
        <dbReference type="EMBL" id="EFF41666.1"/>
    </source>
</evidence>
<evidence type="ECO:0000313" key="3">
    <source>
        <dbReference type="Proteomes" id="UP000004757"/>
    </source>
</evidence>
<feature type="transmembrane region" description="Helical" evidence="1">
    <location>
        <begin position="68"/>
        <end position="87"/>
    </location>
</feature>
<gene>
    <name evidence="2" type="ORF">MALL_0677</name>
</gene>